<dbReference type="Pfam" id="PF14833">
    <property type="entry name" value="NAD_binding_11"/>
    <property type="match status" value="2"/>
</dbReference>
<dbReference type="EMBL" id="LVLJ01003642">
    <property type="protein sequence ID" value="OAE20296.1"/>
    <property type="molecule type" value="Genomic_DNA"/>
</dbReference>
<dbReference type="SUPFAM" id="SSF51735">
    <property type="entry name" value="NAD(P)-binding Rossmann-fold domains"/>
    <property type="match status" value="2"/>
</dbReference>
<evidence type="ECO:0000313" key="17">
    <source>
        <dbReference type="EMBL" id="OAE20296.1"/>
    </source>
</evidence>
<keyword evidence="2" id="KW-0808">Transferase</keyword>
<keyword evidence="3" id="KW-0547">Nucleotide-binding</keyword>
<protein>
    <recommendedName>
        <fullName evidence="10">L-threonate dehydrogenase</fullName>
        <ecNumber evidence="9">1.1.1.411</ecNumber>
    </recommendedName>
</protein>
<keyword evidence="5" id="KW-0067">ATP-binding</keyword>
<dbReference type="NCBIfam" id="NF043037">
    <property type="entry name" value="ThreonDh"/>
    <property type="match status" value="1"/>
</dbReference>
<evidence type="ECO:0000259" key="15">
    <source>
        <dbReference type="Pfam" id="PF14833"/>
    </source>
</evidence>
<feature type="domain" description="6-phosphogluconate dehydrogenase NADP-binding" evidence="13">
    <location>
        <begin position="372"/>
        <end position="530"/>
    </location>
</feature>
<feature type="signal peptide" evidence="12">
    <location>
        <begin position="1"/>
        <end position="18"/>
    </location>
</feature>
<dbReference type="Proteomes" id="UP000077202">
    <property type="component" value="Unassembled WGS sequence"/>
</dbReference>
<dbReference type="PANTHER" id="PTHR43060">
    <property type="entry name" value="3-HYDROXYISOBUTYRATE DEHYDROGENASE-LIKE 1, MITOCHONDRIAL-RELATED"/>
    <property type="match status" value="1"/>
</dbReference>
<dbReference type="PROSITE" id="PS00895">
    <property type="entry name" value="3_HYDROXYISOBUT_DH"/>
    <property type="match status" value="1"/>
</dbReference>
<dbReference type="CDD" id="cd00947">
    <property type="entry name" value="TBP_aldolase_IIB"/>
    <property type="match status" value="1"/>
</dbReference>
<dbReference type="Pfam" id="PF03446">
    <property type="entry name" value="NAD_binding_2"/>
    <property type="match status" value="2"/>
</dbReference>
<dbReference type="InterPro" id="IPR050006">
    <property type="entry name" value="LtnD"/>
</dbReference>
<feature type="domain" description="3-hydroxyisobutyrate dehydrogenase-like NAD-binding" evidence="15">
    <location>
        <begin position="536"/>
        <end position="655"/>
    </location>
</feature>
<dbReference type="GO" id="GO:0016301">
    <property type="term" value="F:kinase activity"/>
    <property type="evidence" value="ECO:0007669"/>
    <property type="project" value="UniProtKB-KW"/>
</dbReference>
<keyword evidence="4" id="KW-0418">Kinase</keyword>
<dbReference type="Gene3D" id="3.40.980.20">
    <property type="entry name" value="Four-carbon acid sugar kinase, nucleotide binding domain"/>
    <property type="match status" value="1"/>
</dbReference>
<dbReference type="Pfam" id="PF17042">
    <property type="entry name" value="NBD_C"/>
    <property type="match status" value="1"/>
</dbReference>
<dbReference type="InterPro" id="IPR013328">
    <property type="entry name" value="6PGD_dom2"/>
</dbReference>
<accession>A0A176VKK1</accession>
<comment type="function">
    <text evidence="7">Catalyzes oxidation of L-threonate to 2-oxo-tetronate. Can use either NAD(+) or NADP(+) as cosubstrate, with a preference for NAD(+).</text>
</comment>
<evidence type="ECO:0000256" key="5">
    <source>
        <dbReference type="ARBA" id="ARBA00022840"/>
    </source>
</evidence>
<dbReference type="EC" id="1.1.1.411" evidence="9"/>
<name>A0A176VKK1_MARPO</name>
<dbReference type="SUPFAM" id="SSF48179">
    <property type="entry name" value="6-phosphogluconate dehydrogenase C-terminal domain-like"/>
    <property type="match status" value="2"/>
</dbReference>
<dbReference type="InterPro" id="IPR042213">
    <property type="entry name" value="NBD_C_sf"/>
</dbReference>
<keyword evidence="6" id="KW-0119">Carbohydrate metabolism</keyword>
<proteinExistence type="inferred from homology"/>
<organism evidence="17 18">
    <name type="scientific">Marchantia polymorpha subsp. ruderalis</name>
    <dbReference type="NCBI Taxonomy" id="1480154"/>
    <lineage>
        <taxon>Eukaryota</taxon>
        <taxon>Viridiplantae</taxon>
        <taxon>Streptophyta</taxon>
        <taxon>Embryophyta</taxon>
        <taxon>Marchantiophyta</taxon>
        <taxon>Marchantiopsida</taxon>
        <taxon>Marchantiidae</taxon>
        <taxon>Marchantiales</taxon>
        <taxon>Marchantiaceae</taxon>
        <taxon>Marchantia</taxon>
    </lineage>
</organism>
<dbReference type="GO" id="GO:0008270">
    <property type="term" value="F:zinc ion binding"/>
    <property type="evidence" value="ECO:0007669"/>
    <property type="project" value="InterPro"/>
</dbReference>
<dbReference type="Gene3D" id="1.10.1040.10">
    <property type="entry name" value="N-(1-d-carboxylethyl)-l-norvaline Dehydrogenase, domain 2"/>
    <property type="match status" value="2"/>
</dbReference>
<feature type="domain" description="Four-carbon acid sugar kinase nucleotide binding" evidence="16">
    <location>
        <begin position="981"/>
        <end position="1145"/>
    </location>
</feature>
<evidence type="ECO:0000259" key="14">
    <source>
        <dbReference type="Pfam" id="PF07005"/>
    </source>
</evidence>
<dbReference type="GO" id="GO:0016832">
    <property type="term" value="F:aldehyde-lyase activity"/>
    <property type="evidence" value="ECO:0007669"/>
    <property type="project" value="InterPro"/>
</dbReference>
<dbReference type="InterPro" id="IPR010737">
    <property type="entry name" value="4-carb_acid_sugar_kinase_N"/>
</dbReference>
<dbReference type="PANTHER" id="PTHR43060:SF17">
    <property type="entry name" value="L-THREONATE DEHYDROGENASE"/>
    <property type="match status" value="1"/>
</dbReference>
<evidence type="ECO:0000256" key="2">
    <source>
        <dbReference type="ARBA" id="ARBA00022679"/>
    </source>
</evidence>
<evidence type="ECO:0000256" key="12">
    <source>
        <dbReference type="SAM" id="SignalP"/>
    </source>
</evidence>
<evidence type="ECO:0000256" key="8">
    <source>
        <dbReference type="ARBA" id="ARBA00037979"/>
    </source>
</evidence>
<dbReference type="GO" id="GO:0050661">
    <property type="term" value="F:NADP binding"/>
    <property type="evidence" value="ECO:0007669"/>
    <property type="project" value="InterPro"/>
</dbReference>
<comment type="caution">
    <text evidence="17">The sequence shown here is derived from an EMBL/GenBank/DDBJ whole genome shotgun (WGS) entry which is preliminary data.</text>
</comment>
<dbReference type="InterPro" id="IPR002204">
    <property type="entry name" value="3-OH-isobutyrate_DH-rel_CS"/>
</dbReference>
<dbReference type="NCBIfam" id="TIGR00167">
    <property type="entry name" value="cbbA"/>
    <property type="match status" value="1"/>
</dbReference>
<comment type="catalytic activity">
    <reaction evidence="11">
        <text>L-threonate + NAD(+) = 2-dehydro-L-erythronate + NADH + H(+)</text>
        <dbReference type="Rhea" id="RHEA:52548"/>
        <dbReference type="ChEBI" id="CHEBI:15378"/>
        <dbReference type="ChEBI" id="CHEBI:57540"/>
        <dbReference type="ChEBI" id="CHEBI:57561"/>
        <dbReference type="ChEBI" id="CHEBI:57945"/>
        <dbReference type="ChEBI" id="CHEBI:136669"/>
        <dbReference type="EC" id="1.1.1.411"/>
    </reaction>
</comment>
<evidence type="ECO:0000256" key="9">
    <source>
        <dbReference type="ARBA" id="ARBA00038870"/>
    </source>
</evidence>
<evidence type="ECO:0000256" key="1">
    <source>
        <dbReference type="ARBA" id="ARBA00005715"/>
    </source>
</evidence>
<dbReference type="Pfam" id="PF01116">
    <property type="entry name" value="F_bP_aldolase"/>
    <property type="match status" value="1"/>
</dbReference>
<feature type="domain" description="6-phosphogluconate dehydrogenase NADP-binding" evidence="13">
    <location>
        <begin position="77"/>
        <end position="209"/>
    </location>
</feature>
<dbReference type="InterPro" id="IPR008927">
    <property type="entry name" value="6-PGluconate_DH-like_C_sf"/>
</dbReference>
<dbReference type="SUPFAM" id="SSF51569">
    <property type="entry name" value="Aldolase"/>
    <property type="match status" value="1"/>
</dbReference>
<evidence type="ECO:0000259" key="16">
    <source>
        <dbReference type="Pfam" id="PF17042"/>
    </source>
</evidence>
<evidence type="ECO:0000256" key="6">
    <source>
        <dbReference type="ARBA" id="ARBA00023277"/>
    </source>
</evidence>
<dbReference type="GO" id="GO:0051287">
    <property type="term" value="F:NAD binding"/>
    <property type="evidence" value="ECO:0007669"/>
    <property type="project" value="InterPro"/>
</dbReference>
<comment type="similarity">
    <text evidence="8">Belongs to the HIBADH-related family. L-threonate dehydrogenase subfamily.</text>
</comment>
<feature type="domain" description="3-hydroxyisobutyrate dehydrogenase-like NAD-binding" evidence="15">
    <location>
        <begin position="219"/>
        <end position="337"/>
    </location>
</feature>
<evidence type="ECO:0000259" key="13">
    <source>
        <dbReference type="Pfam" id="PF03446"/>
    </source>
</evidence>
<keyword evidence="18" id="KW-1185">Reference proteome</keyword>
<evidence type="ECO:0000256" key="10">
    <source>
        <dbReference type="ARBA" id="ARBA00039407"/>
    </source>
</evidence>
<dbReference type="Gene3D" id="3.20.20.70">
    <property type="entry name" value="Aldolase class I"/>
    <property type="match status" value="1"/>
</dbReference>
<evidence type="ECO:0000256" key="7">
    <source>
        <dbReference type="ARBA" id="ARBA00037062"/>
    </source>
</evidence>
<comment type="similarity">
    <text evidence="1">Belongs to the four-carbon acid sugar kinase family.</text>
</comment>
<dbReference type="InterPro" id="IPR013785">
    <property type="entry name" value="Aldolase_TIM"/>
</dbReference>
<dbReference type="InterPro" id="IPR036291">
    <property type="entry name" value="NAD(P)-bd_dom_sf"/>
</dbReference>
<dbReference type="Pfam" id="PF07005">
    <property type="entry name" value="SBD_N"/>
    <property type="match status" value="1"/>
</dbReference>
<evidence type="ECO:0000313" key="18">
    <source>
        <dbReference type="Proteomes" id="UP000077202"/>
    </source>
</evidence>
<dbReference type="Gene3D" id="3.40.50.10840">
    <property type="entry name" value="Putative sugar-binding, N-terminal domain"/>
    <property type="match status" value="1"/>
</dbReference>
<keyword evidence="12" id="KW-0732">Signal</keyword>
<dbReference type="SUPFAM" id="SSF142764">
    <property type="entry name" value="YgbK-like"/>
    <property type="match status" value="1"/>
</dbReference>
<dbReference type="GO" id="GO:0005975">
    <property type="term" value="P:carbohydrate metabolic process"/>
    <property type="evidence" value="ECO:0007669"/>
    <property type="project" value="InterPro"/>
</dbReference>
<dbReference type="InterPro" id="IPR037051">
    <property type="entry name" value="4-carb_acid_sugar_kinase_N_sf"/>
</dbReference>
<dbReference type="InterPro" id="IPR029154">
    <property type="entry name" value="HIBADH-like_NADP-bd"/>
</dbReference>
<dbReference type="InterPro" id="IPR031475">
    <property type="entry name" value="NBD_C"/>
</dbReference>
<reference evidence="17" key="1">
    <citation type="submission" date="2016-03" db="EMBL/GenBank/DDBJ databases">
        <title>Mechanisms controlling the formation of the plant cell surface in tip-growing cells are functionally conserved among land plants.</title>
        <authorList>
            <person name="Honkanen S."/>
            <person name="Jones V.A."/>
            <person name="Morieri G."/>
            <person name="Champion C."/>
            <person name="Hetherington A.J."/>
            <person name="Kelly S."/>
            <person name="Saint-Marcoux D."/>
            <person name="Proust H."/>
            <person name="Prescott H."/>
            <person name="Dolan L."/>
        </authorList>
    </citation>
    <scope>NUCLEOTIDE SEQUENCE [LARGE SCALE GENOMIC DNA]</scope>
    <source>
        <tissue evidence="17">Whole gametophyte</tissue>
    </source>
</reference>
<feature type="domain" description="Four-carbon acid sugar kinase N-terminal" evidence="14">
    <location>
        <begin position="717"/>
        <end position="957"/>
    </location>
</feature>
<sequence length="1436" mass="152534">MPLTRLRSFLCFLLSCGTEPVFHSDLIFGAFEQHLALIAESSQDSGRDCLDLNKIMARPKVALIGDGEGDFAALRTHIASRILDKGFNVAEVDVTQSSDLSDESVATASEQAIKDAGVILVAVSNTRISECLRSVTISELSDGAVVLICSPVTPRELMTVEKSFSVEREDMQLVDAPLTRTFDGTLMMVASGAADAVTKCRDVLHAIDDNFLDIEGGLGTSSKLRMVDDLLFGVHLAAAAESMALGACAGLETQILYDIISNAAGSSRVFANLVPHMLKAKDGPIAKLDQVYNQLGFILDEAKGLKFPLPLTAVAHQQVVNGCASGYKNEKCSSLFKIWEKIIASSTASSSSVGNVGTMDELAKVALKVDSVAFIGLGAMGFGMASHLVKEGFTVRGYDVYEPSMERFVKAGGIPSKSPEDCAKGAKVIILMVTNEDQAESVLYGQQGAVQGIAEGCTVVLCSTVSPAFVMRLETRLAAEGRDLQLVDAPVSGGVAKAADGTLTIMASGSEEAFKRAGSCLLAMGANVYVLKGGAGLGSSVKMVNQLLAGVHIAVSAEAMAFGVRLGLESRSLYDFIEKSNGCSWMFTNRVPHMLSSDYTPLSAVDIFVKDLGIVFSEGKRLCVPLPVASTALQQYLLSAAAGWGRLDDSAVVKVFEKMTGITIQSKTFSSEPAIGKGADIPVIPKDATLNSLPPEWSEDPLDEIKRVEKEGRAKVLVVLDDDPTGTQTVHDVNVLTDWSVDVLKEEFDKKPACFFILTNSRALNHEEAAELTVEICKQVVAAASAAGDIGYTIEPNAAASVIGESDAWIICPFFLQGGRYTINDIHYVADENMLVPAGSTEFAKDAVFGYKSSNLLEARNLQSPILINGGNNDEWVEEKTEGRVAAKDVASISIDTIRKGGPAAVCQTLCSLKKGTVCVVNAASERDVEVFAAGMMRAEAMGKQFLCRTAAAFVSARIGLRPTVPLTPKDLGSLNTTGGLIVVGSYVPKTTKQVEEARASCKDLVWINVDVASVTSDTLTREVEIEQAALSATQALTAGMDTVIMTSRDLVTGSSKEESLKIGLSVSSALVEVVKRISVRPRYILAKGGITSSDVATKGMDVRKALVVGQALPGVPLWQFGPGSRHPGLPYIVFPGNVGGTDALAKVVQQWSKPPSNATKDMLQEAKRGGYAIGAFNVYNMEGILAVVAAAEAEKSPVILQIHPASLRSGGLPLVAACLSAAKSSTVPVSVHLDHGDQKQDTLQAICSGFNSIMVDGSKLSFHDNIQFTRTLARAAHAKGMLVEAELGRLSGTEDGLTVEEYEALLTDTKQAEEFLGETKVDALAVCIGNVHGKYPASGPKLKLDLLQDLNLVAERHNAVLVLHGASGVPDRDVKACIDRGVVKFNVNTEVREAYMDIFKTQHKDLVDVLRSSKQAMEKVIVAKLRLFGSSGKAT</sequence>
<dbReference type="Gene3D" id="3.40.50.720">
    <property type="entry name" value="NAD(P)-binding Rossmann-like Domain"/>
    <property type="match status" value="2"/>
</dbReference>
<gene>
    <name evidence="17" type="ORF">AXG93_4888s1040</name>
</gene>
<evidence type="ECO:0000256" key="4">
    <source>
        <dbReference type="ARBA" id="ARBA00022777"/>
    </source>
</evidence>
<dbReference type="GO" id="GO:0005524">
    <property type="term" value="F:ATP binding"/>
    <property type="evidence" value="ECO:0007669"/>
    <property type="project" value="UniProtKB-KW"/>
</dbReference>
<feature type="chain" id="PRO_5008051851" description="L-threonate dehydrogenase" evidence="12">
    <location>
        <begin position="19"/>
        <end position="1436"/>
    </location>
</feature>
<evidence type="ECO:0000256" key="3">
    <source>
        <dbReference type="ARBA" id="ARBA00022741"/>
    </source>
</evidence>
<dbReference type="GO" id="GO:0016616">
    <property type="term" value="F:oxidoreductase activity, acting on the CH-OH group of donors, NAD or NADP as acceptor"/>
    <property type="evidence" value="ECO:0007669"/>
    <property type="project" value="InterPro"/>
</dbReference>
<evidence type="ECO:0000256" key="11">
    <source>
        <dbReference type="ARBA" id="ARBA00047312"/>
    </source>
</evidence>
<dbReference type="InterPro" id="IPR000771">
    <property type="entry name" value="FBA_II"/>
</dbReference>
<dbReference type="InterPro" id="IPR006115">
    <property type="entry name" value="6PGDH_NADP-bd"/>
</dbReference>